<evidence type="ECO:0000313" key="7">
    <source>
        <dbReference type="EMBL" id="EEI62292.1"/>
    </source>
</evidence>
<keyword evidence="5 6" id="KW-0233">DNA recombination</keyword>
<dbReference type="EMBL" id="ACHF01000117">
    <property type="protein sequence ID" value="EEI62292.1"/>
    <property type="molecule type" value="Genomic_DNA"/>
</dbReference>
<sequence length="74" mass="8351">MYAGHHVGQSFINQILSVQADTICGAEYATVSDQRVNTRSGYRHRQLDTRVGSIDVAIPKLRTGSFFPDWLLER</sequence>
<gene>
    <name evidence="7" type="ORF">HMPREF0293_2236</name>
</gene>
<keyword evidence="4 6" id="KW-0238">DNA-binding</keyword>
<dbReference type="Proteomes" id="UP000006237">
    <property type="component" value="Unassembled WGS sequence"/>
</dbReference>
<proteinExistence type="inferred from homology"/>
<comment type="caution">
    <text evidence="7">The sequence shown here is derived from an EMBL/GenBank/DDBJ whole genome shotgun (WGS) entry which is preliminary data.</text>
</comment>
<name>A0ABP2DQP1_9CORY</name>
<dbReference type="PANTHER" id="PTHR33217:SF7">
    <property type="entry name" value="TRANSPOSASE FOR INSERTION SEQUENCE ELEMENT IS1081"/>
    <property type="match status" value="1"/>
</dbReference>
<dbReference type="InterPro" id="IPR001207">
    <property type="entry name" value="Transposase_mutator"/>
</dbReference>
<evidence type="ECO:0000256" key="2">
    <source>
        <dbReference type="ARBA" id="ARBA00010961"/>
    </source>
</evidence>
<evidence type="ECO:0000256" key="1">
    <source>
        <dbReference type="ARBA" id="ARBA00002190"/>
    </source>
</evidence>
<evidence type="ECO:0000256" key="3">
    <source>
        <dbReference type="ARBA" id="ARBA00022578"/>
    </source>
</evidence>
<organism evidence="7 8">
    <name type="scientific">Corynebacterium glucuronolyticum ATCC 51866</name>
    <dbReference type="NCBI Taxonomy" id="548478"/>
    <lineage>
        <taxon>Bacteria</taxon>
        <taxon>Bacillati</taxon>
        <taxon>Actinomycetota</taxon>
        <taxon>Actinomycetes</taxon>
        <taxon>Mycobacteriales</taxon>
        <taxon>Corynebacteriaceae</taxon>
        <taxon>Corynebacterium</taxon>
    </lineage>
</organism>
<comment type="similarity">
    <text evidence="2 6">Belongs to the transposase mutator family.</text>
</comment>
<comment type="function">
    <text evidence="1 6">Required for the transposition of the insertion element.</text>
</comment>
<dbReference type="PANTHER" id="PTHR33217">
    <property type="entry name" value="TRANSPOSASE FOR INSERTION SEQUENCE ELEMENT IS1081"/>
    <property type="match status" value="1"/>
</dbReference>
<keyword evidence="3 6" id="KW-0815">Transposition</keyword>
<evidence type="ECO:0000256" key="6">
    <source>
        <dbReference type="RuleBase" id="RU365089"/>
    </source>
</evidence>
<accession>A0ABP2DQP1</accession>
<protein>
    <recommendedName>
        <fullName evidence="6">Mutator family transposase</fullName>
    </recommendedName>
</protein>
<reference evidence="7 8" key="1">
    <citation type="submission" date="2009-01" db="EMBL/GenBank/DDBJ databases">
        <authorList>
            <person name="Qin X."/>
            <person name="Bachman B."/>
            <person name="Battles P."/>
            <person name="Bell A."/>
            <person name="Bess C."/>
            <person name="Bickham C."/>
            <person name="Chaboub L."/>
            <person name="Chen D."/>
            <person name="Coyle M."/>
            <person name="Deiros D.R."/>
            <person name="Dinh H."/>
            <person name="Forbes L."/>
            <person name="Fowler G."/>
            <person name="Francisco L."/>
            <person name="Fu Q."/>
            <person name="Gubbala S."/>
            <person name="Hale W."/>
            <person name="Han Y."/>
            <person name="Hemphill L."/>
            <person name="Highlander S.K."/>
            <person name="Hirani K."/>
            <person name="Hogues M."/>
            <person name="Jackson L."/>
            <person name="Jakkamsetti A."/>
            <person name="Javaid M."/>
            <person name="Jiang H."/>
            <person name="Korchina V."/>
            <person name="Kovar C."/>
            <person name="Lara F."/>
            <person name="Lee S."/>
            <person name="Mata R."/>
            <person name="Mathew T."/>
            <person name="Moen C."/>
            <person name="Morales K."/>
            <person name="Munidasa M."/>
            <person name="Nazareth L."/>
            <person name="Ngo R."/>
            <person name="Nguyen L."/>
            <person name="Okwuonu G."/>
            <person name="Ongeri F."/>
            <person name="Patil S."/>
            <person name="Petrosino J."/>
            <person name="Pham C."/>
            <person name="Pham P."/>
            <person name="Pu L.-L."/>
            <person name="Puazo M."/>
            <person name="Raj R."/>
            <person name="Reid J."/>
            <person name="Rouhana J."/>
            <person name="Saada N."/>
            <person name="Shang Y."/>
            <person name="Simmons D."/>
            <person name="Thornton R."/>
            <person name="Warren J."/>
            <person name="Weissenberger G."/>
            <person name="Zhang J."/>
            <person name="Zhang L."/>
            <person name="Zhou C."/>
            <person name="Zhu D."/>
            <person name="Muzny D."/>
            <person name="Worley K."/>
            <person name="Gibbs R."/>
        </authorList>
    </citation>
    <scope>NUCLEOTIDE SEQUENCE [LARGE SCALE GENOMIC DNA]</scope>
    <source>
        <strain evidence="7 8">ATCC 51866</strain>
    </source>
</reference>
<keyword evidence="8" id="KW-1185">Reference proteome</keyword>
<evidence type="ECO:0000313" key="8">
    <source>
        <dbReference type="Proteomes" id="UP000006237"/>
    </source>
</evidence>
<keyword evidence="6" id="KW-0814">Transposable element</keyword>
<feature type="non-terminal residue" evidence="7">
    <location>
        <position position="74"/>
    </location>
</feature>
<dbReference type="Pfam" id="PF00872">
    <property type="entry name" value="Transposase_mut"/>
    <property type="match status" value="1"/>
</dbReference>
<evidence type="ECO:0000256" key="4">
    <source>
        <dbReference type="ARBA" id="ARBA00023125"/>
    </source>
</evidence>
<evidence type="ECO:0000256" key="5">
    <source>
        <dbReference type="ARBA" id="ARBA00023172"/>
    </source>
</evidence>